<protein>
    <submittedName>
        <fullName evidence="1">Uncharacterized protein</fullName>
    </submittedName>
</protein>
<evidence type="ECO:0000313" key="2">
    <source>
        <dbReference type="Proteomes" id="UP000195106"/>
    </source>
</evidence>
<accession>A0A251XR78</accession>
<name>A0A251XR78_9MICO</name>
<proteinExistence type="predicted"/>
<dbReference type="Proteomes" id="UP000195106">
    <property type="component" value="Unassembled WGS sequence"/>
</dbReference>
<organism evidence="1 2">
    <name type="scientific">Clavibacter michiganensis</name>
    <dbReference type="NCBI Taxonomy" id="28447"/>
    <lineage>
        <taxon>Bacteria</taxon>
        <taxon>Bacillati</taxon>
        <taxon>Actinomycetota</taxon>
        <taxon>Actinomycetes</taxon>
        <taxon>Micrococcales</taxon>
        <taxon>Microbacteriaceae</taxon>
        <taxon>Clavibacter</taxon>
    </lineage>
</organism>
<comment type="caution">
    <text evidence="1">The sequence shown here is derived from an EMBL/GenBank/DDBJ whole genome shotgun (WGS) entry which is preliminary data.</text>
</comment>
<evidence type="ECO:0000313" key="1">
    <source>
        <dbReference type="EMBL" id="OUE07970.1"/>
    </source>
</evidence>
<dbReference type="EMBL" id="MDHJ01000001">
    <property type="protein sequence ID" value="OUE07970.1"/>
    <property type="molecule type" value="Genomic_DNA"/>
</dbReference>
<sequence length="229" mass="24801">MRIHDEPFDFPELPTADGVTARFGVDLLTFAPQPSVEEWGVSTGTQMPDGRPEVLVEASLMYTLWREPADRDDPRNRGTLTDAETAALDEPLPHPLPPAFEEVRQRMRWATLGEAVRTTPVHPADAGVHVPELPEALLHHAAHILVNGFRAERTDGTFPPVVSSPPGADGLEPASIEVDGVLVDGLRLADDPDVVAVGARVGDRILTAVVPRAELAHVRLAFVTRPRPA</sequence>
<gene>
    <name evidence="1" type="ORF">CMsap09_03395</name>
</gene>
<reference evidence="1 2" key="1">
    <citation type="submission" date="2016-08" db="EMBL/GenBank/DDBJ databases">
        <title>Genome sequence of Clavibacter michiganensis spp. strain CASJ009.</title>
        <authorList>
            <person name="Thapa S.P."/>
            <person name="Coaker G."/>
        </authorList>
    </citation>
    <scope>NUCLEOTIDE SEQUENCE [LARGE SCALE GENOMIC DNA]</scope>
    <source>
        <strain evidence="1">CASJ009</strain>
    </source>
</reference>
<dbReference type="AlphaFoldDB" id="A0A251XR78"/>